<comment type="caution">
    <text evidence="2">The sequence shown here is derived from an EMBL/GenBank/DDBJ whole genome shotgun (WGS) entry which is preliminary data.</text>
</comment>
<name>A0A9W7G138_9STRA</name>
<evidence type="ECO:0000313" key="2">
    <source>
        <dbReference type="EMBL" id="GMI27766.1"/>
    </source>
</evidence>
<feature type="region of interest" description="Disordered" evidence="1">
    <location>
        <begin position="94"/>
        <end position="115"/>
    </location>
</feature>
<dbReference type="Proteomes" id="UP001165082">
    <property type="component" value="Unassembled WGS sequence"/>
</dbReference>
<keyword evidence="3" id="KW-1185">Reference proteome</keyword>
<dbReference type="AlphaFoldDB" id="A0A9W7G138"/>
<organism evidence="2 3">
    <name type="scientific">Triparma retinervis</name>
    <dbReference type="NCBI Taxonomy" id="2557542"/>
    <lineage>
        <taxon>Eukaryota</taxon>
        <taxon>Sar</taxon>
        <taxon>Stramenopiles</taxon>
        <taxon>Ochrophyta</taxon>
        <taxon>Bolidophyceae</taxon>
        <taxon>Parmales</taxon>
        <taxon>Triparmaceae</taxon>
        <taxon>Triparma</taxon>
    </lineage>
</organism>
<evidence type="ECO:0000313" key="3">
    <source>
        <dbReference type="Proteomes" id="UP001165082"/>
    </source>
</evidence>
<feature type="region of interest" description="Disordered" evidence="1">
    <location>
        <begin position="1"/>
        <end position="25"/>
    </location>
</feature>
<sequence>MTVALEQARYRSENEGGYPRKRTKNSLKKWKKAIGKYLLNPDPDATYPDVIPYCPSAEETGEAIKKKIEKLRKVFKVYHKKIDDTMPLADGVKITKHEEEEGKVRMDKTGADPPL</sequence>
<protein>
    <submittedName>
        <fullName evidence="2">Uncharacterized protein</fullName>
    </submittedName>
</protein>
<gene>
    <name evidence="2" type="ORF">TrRE_jg8001</name>
</gene>
<proteinExistence type="predicted"/>
<accession>A0A9W7G138</accession>
<reference evidence="2" key="1">
    <citation type="submission" date="2022-07" db="EMBL/GenBank/DDBJ databases">
        <title>Genome analysis of Parmales, a sister group of diatoms, reveals the evolutionary specialization of diatoms from phago-mixotrophs to photoautotrophs.</title>
        <authorList>
            <person name="Ban H."/>
            <person name="Sato S."/>
            <person name="Yoshikawa S."/>
            <person name="Kazumasa Y."/>
            <person name="Nakamura Y."/>
            <person name="Ichinomiya M."/>
            <person name="Saitoh K."/>
            <person name="Sato N."/>
            <person name="Blanc-Mathieu R."/>
            <person name="Endo H."/>
            <person name="Kuwata A."/>
            <person name="Ogata H."/>
        </authorList>
    </citation>
    <scope>NUCLEOTIDE SEQUENCE</scope>
</reference>
<dbReference type="EMBL" id="BRXZ01008541">
    <property type="protein sequence ID" value="GMI27766.1"/>
    <property type="molecule type" value="Genomic_DNA"/>
</dbReference>
<evidence type="ECO:0000256" key="1">
    <source>
        <dbReference type="SAM" id="MobiDB-lite"/>
    </source>
</evidence>